<feature type="transmembrane region" description="Helical" evidence="11">
    <location>
        <begin position="201"/>
        <end position="225"/>
    </location>
</feature>
<feature type="transmembrane region" description="Helical" evidence="11">
    <location>
        <begin position="273"/>
        <end position="292"/>
    </location>
</feature>
<dbReference type="CDD" id="cd15231">
    <property type="entry name" value="7tmA_OR5V1-like"/>
    <property type="match status" value="1"/>
</dbReference>
<keyword evidence="9 10" id="KW-0807">Transducer</keyword>
<name>A0ABM3Z8B3_PANGU</name>
<evidence type="ECO:0000313" key="15">
    <source>
        <dbReference type="RefSeq" id="XP_060544612.1"/>
    </source>
</evidence>
<sequence>MDFSNHTLVTEFVFLGFSNITHGQVYLILLFLTIYLVTILGNFMIITLILVDSHLHSPMYFFLSHLSCLDVCYSTVTVPKILANLLRQRHTISYNLCFAQMFFLMAFSGSECWLLAIMAYDRYAAICQPLRYSHLMSPRVCMQAAVIIWIWGFLDAAVHTALASKLHFCGDNQIHHIFCDLPPLLKIACGDVHVSQMTLHIATIFAGMTPFFLVVISYFYILASILRIRSNSGRQKAFSTCSSHLLVVVFYFGNGLLNYNQPSAGYSLETDTLISTMYCIVTPMVNPLIYSLRNKEVKGALRKILERHRRMRQRRSPNEAQMKPMHVSSLQKKWTESNAEVSFITTSGARHQQPTHPQKELLLHLLDEDGAFRKRKPPLKASNEHVEKKSPR</sequence>
<keyword evidence="11" id="KW-0716">Sensory transduction</keyword>
<dbReference type="InterPro" id="IPR000725">
    <property type="entry name" value="Olfact_rcpt"/>
</dbReference>
<feature type="region of interest" description="Disordered" evidence="12">
    <location>
        <begin position="372"/>
        <end position="392"/>
    </location>
</feature>
<accession>A0ABM3Z8B3</accession>
<feature type="compositionally biased region" description="Basic and acidic residues" evidence="12">
    <location>
        <begin position="382"/>
        <end position="392"/>
    </location>
</feature>
<evidence type="ECO:0000256" key="5">
    <source>
        <dbReference type="ARBA" id="ARBA00022989"/>
    </source>
</evidence>
<evidence type="ECO:0000256" key="1">
    <source>
        <dbReference type="ARBA" id="ARBA00004651"/>
    </source>
</evidence>
<evidence type="ECO:0000256" key="12">
    <source>
        <dbReference type="SAM" id="MobiDB-lite"/>
    </source>
</evidence>
<keyword evidence="6 10" id="KW-0297">G-protein coupled receptor</keyword>
<dbReference type="PRINTS" id="PR00245">
    <property type="entry name" value="OLFACTORYR"/>
</dbReference>
<dbReference type="Proteomes" id="UP001652622">
    <property type="component" value="Unplaced"/>
</dbReference>
<evidence type="ECO:0000256" key="4">
    <source>
        <dbReference type="ARBA" id="ARBA00022725"/>
    </source>
</evidence>
<dbReference type="PROSITE" id="PS00237">
    <property type="entry name" value="G_PROTEIN_RECEP_F1_1"/>
    <property type="match status" value="1"/>
</dbReference>
<evidence type="ECO:0000259" key="13">
    <source>
        <dbReference type="PROSITE" id="PS50262"/>
    </source>
</evidence>
<comment type="subcellular location">
    <subcellularLocation>
        <location evidence="1 11">Cell membrane</location>
        <topology evidence="1 11">Multi-pass membrane protein</topology>
    </subcellularLocation>
</comment>
<dbReference type="PANTHER" id="PTHR26452">
    <property type="entry name" value="OLFACTORY RECEPTOR"/>
    <property type="match status" value="1"/>
</dbReference>
<feature type="domain" description="G-protein coupled receptors family 1 profile" evidence="13">
    <location>
        <begin position="41"/>
        <end position="290"/>
    </location>
</feature>
<comment type="similarity">
    <text evidence="10">Belongs to the G-protein coupled receptor 1 family.</text>
</comment>
<evidence type="ECO:0000256" key="8">
    <source>
        <dbReference type="ARBA" id="ARBA00023170"/>
    </source>
</evidence>
<evidence type="ECO:0000256" key="6">
    <source>
        <dbReference type="ARBA" id="ARBA00023040"/>
    </source>
</evidence>
<keyword evidence="5 11" id="KW-1133">Transmembrane helix</keyword>
<keyword evidence="14" id="KW-1185">Reference proteome</keyword>
<gene>
    <name evidence="15" type="primary">LOC132710964</name>
</gene>
<dbReference type="Pfam" id="PF13853">
    <property type="entry name" value="7tm_4"/>
    <property type="match status" value="1"/>
</dbReference>
<evidence type="ECO:0000256" key="11">
    <source>
        <dbReference type="RuleBase" id="RU363047"/>
    </source>
</evidence>
<evidence type="ECO:0000256" key="2">
    <source>
        <dbReference type="ARBA" id="ARBA00022475"/>
    </source>
</evidence>
<feature type="transmembrane region" description="Helical" evidence="11">
    <location>
        <begin position="25"/>
        <end position="51"/>
    </location>
</feature>
<dbReference type="PRINTS" id="PR00237">
    <property type="entry name" value="GPCRRHODOPSN"/>
</dbReference>
<feature type="transmembrane region" description="Helical" evidence="11">
    <location>
        <begin position="140"/>
        <end position="162"/>
    </location>
</feature>
<proteinExistence type="inferred from homology"/>
<evidence type="ECO:0000256" key="3">
    <source>
        <dbReference type="ARBA" id="ARBA00022692"/>
    </source>
</evidence>
<dbReference type="InterPro" id="IPR017452">
    <property type="entry name" value="GPCR_Rhodpsn_7TM"/>
</dbReference>
<keyword evidence="2 11" id="KW-1003">Cell membrane</keyword>
<reference evidence="15" key="1">
    <citation type="submission" date="2025-08" db="UniProtKB">
        <authorList>
            <consortium name="RefSeq"/>
        </authorList>
    </citation>
    <scope>IDENTIFICATION</scope>
    <source>
        <tissue evidence="15">Blood</tissue>
    </source>
</reference>
<keyword evidence="7 11" id="KW-0472">Membrane</keyword>
<keyword evidence="8 10" id="KW-0675">Receptor</keyword>
<dbReference type="GeneID" id="132710964"/>
<feature type="transmembrane region" description="Helical" evidence="11">
    <location>
        <begin position="237"/>
        <end position="253"/>
    </location>
</feature>
<dbReference type="InterPro" id="IPR000276">
    <property type="entry name" value="GPCR_Rhodpsn"/>
</dbReference>
<dbReference type="PROSITE" id="PS50262">
    <property type="entry name" value="G_PROTEIN_RECEP_F1_2"/>
    <property type="match status" value="1"/>
</dbReference>
<organism evidence="14 15">
    <name type="scientific">Pantherophis guttatus</name>
    <name type="common">Corn snake</name>
    <name type="synonym">Elaphe guttata</name>
    <dbReference type="NCBI Taxonomy" id="94885"/>
    <lineage>
        <taxon>Eukaryota</taxon>
        <taxon>Metazoa</taxon>
        <taxon>Chordata</taxon>
        <taxon>Craniata</taxon>
        <taxon>Vertebrata</taxon>
        <taxon>Euteleostomi</taxon>
        <taxon>Lepidosauria</taxon>
        <taxon>Squamata</taxon>
        <taxon>Bifurcata</taxon>
        <taxon>Unidentata</taxon>
        <taxon>Episquamata</taxon>
        <taxon>Toxicofera</taxon>
        <taxon>Serpentes</taxon>
        <taxon>Colubroidea</taxon>
        <taxon>Colubridae</taxon>
        <taxon>Colubrinae</taxon>
        <taxon>Pantherophis</taxon>
    </lineage>
</organism>
<evidence type="ECO:0000256" key="10">
    <source>
        <dbReference type="RuleBase" id="RU000688"/>
    </source>
</evidence>
<protein>
    <recommendedName>
        <fullName evidence="11">Olfactory receptor</fullName>
    </recommendedName>
</protein>
<keyword evidence="4 11" id="KW-0552">Olfaction</keyword>
<feature type="transmembrane region" description="Helical" evidence="11">
    <location>
        <begin position="98"/>
        <end position="120"/>
    </location>
</feature>
<evidence type="ECO:0000313" key="14">
    <source>
        <dbReference type="Proteomes" id="UP001652622"/>
    </source>
</evidence>
<dbReference type="RefSeq" id="XP_060544612.1">
    <property type="nucleotide sequence ID" value="XM_060688629.1"/>
</dbReference>
<keyword evidence="3 10" id="KW-0812">Transmembrane</keyword>
<evidence type="ECO:0000256" key="9">
    <source>
        <dbReference type="ARBA" id="ARBA00023224"/>
    </source>
</evidence>
<dbReference type="SUPFAM" id="SSF81321">
    <property type="entry name" value="Family A G protein-coupled receptor-like"/>
    <property type="match status" value="1"/>
</dbReference>
<dbReference type="Gene3D" id="1.20.1070.10">
    <property type="entry name" value="Rhodopsin 7-helix transmembrane proteins"/>
    <property type="match status" value="1"/>
</dbReference>
<evidence type="ECO:0000256" key="7">
    <source>
        <dbReference type="ARBA" id="ARBA00023136"/>
    </source>
</evidence>
<dbReference type="InterPro" id="IPR050516">
    <property type="entry name" value="Olfactory_GPCR"/>
</dbReference>